<dbReference type="GO" id="GO:0008081">
    <property type="term" value="F:phosphoric diester hydrolase activity"/>
    <property type="evidence" value="ECO:0007669"/>
    <property type="project" value="InterPro"/>
</dbReference>
<dbReference type="GO" id="GO:0006629">
    <property type="term" value="P:lipid metabolic process"/>
    <property type="evidence" value="ECO:0007669"/>
    <property type="project" value="InterPro"/>
</dbReference>
<sequence>MNIRGVAHRGYPVEYPENTLSSFQAAIEMGFTHMELDVHLSKDGVPVVMHDAKIDRMTDGQGQIRHYTFQELRKFLIKGKEKIPSLAEVLRLAKDKIIVSIELKNPNLYKGVEEKVIQVVQSLNMMDQVYFISFDYKSLVKIRKLSTEAELGPLVNKIKRTHFRLMENLNAKYVAVRYDGIKEKYIQKCEEKGIQLVAWTVNTKEQMINVQRYPSILNTTDELEKYRNHFYPHLKVKKEQLII</sequence>
<dbReference type="Proteomes" id="UP000269301">
    <property type="component" value="Unassembled WGS sequence"/>
</dbReference>
<dbReference type="Pfam" id="PF03009">
    <property type="entry name" value="GDPD"/>
    <property type="match status" value="1"/>
</dbReference>
<dbReference type="SUPFAM" id="SSF51695">
    <property type="entry name" value="PLC-like phosphodiesterases"/>
    <property type="match status" value="1"/>
</dbReference>
<dbReference type="RefSeq" id="WP_121203958.1">
    <property type="nucleotide sequence ID" value="NZ_RBZP01000004.1"/>
</dbReference>
<name>A0A495A4C9_9BACI</name>
<accession>A0A495A4C9</accession>
<dbReference type="PANTHER" id="PTHR46211">
    <property type="entry name" value="GLYCEROPHOSPHORYL DIESTER PHOSPHODIESTERASE"/>
    <property type="match status" value="1"/>
</dbReference>
<keyword evidence="3" id="KW-1185">Reference proteome</keyword>
<evidence type="ECO:0000259" key="1">
    <source>
        <dbReference type="PROSITE" id="PS51704"/>
    </source>
</evidence>
<comment type="caution">
    <text evidence="2">The sequence shown here is derived from an EMBL/GenBank/DDBJ whole genome shotgun (WGS) entry which is preliminary data.</text>
</comment>
<evidence type="ECO:0000313" key="2">
    <source>
        <dbReference type="EMBL" id="RKQ34396.1"/>
    </source>
</evidence>
<dbReference type="EMBL" id="RBZP01000004">
    <property type="protein sequence ID" value="RKQ34396.1"/>
    <property type="molecule type" value="Genomic_DNA"/>
</dbReference>
<proteinExistence type="predicted"/>
<dbReference type="PANTHER" id="PTHR46211:SF14">
    <property type="entry name" value="GLYCEROPHOSPHODIESTER PHOSPHODIESTERASE"/>
    <property type="match status" value="1"/>
</dbReference>
<dbReference type="PROSITE" id="PS51704">
    <property type="entry name" value="GP_PDE"/>
    <property type="match status" value="1"/>
</dbReference>
<protein>
    <submittedName>
        <fullName evidence="2">Glycerophosphodiester phosphodiesterase</fullName>
    </submittedName>
</protein>
<dbReference type="AlphaFoldDB" id="A0A495A4C9"/>
<dbReference type="Gene3D" id="3.20.20.190">
    <property type="entry name" value="Phosphatidylinositol (PI) phosphodiesterase"/>
    <property type="match status" value="1"/>
</dbReference>
<feature type="domain" description="GP-PDE" evidence="1">
    <location>
        <begin position="3"/>
        <end position="230"/>
    </location>
</feature>
<gene>
    <name evidence="2" type="ORF">D8M06_08060</name>
</gene>
<organism evidence="2 3">
    <name type="scientific">Oceanobacillus halophilus</name>
    <dbReference type="NCBI Taxonomy" id="930130"/>
    <lineage>
        <taxon>Bacteria</taxon>
        <taxon>Bacillati</taxon>
        <taxon>Bacillota</taxon>
        <taxon>Bacilli</taxon>
        <taxon>Bacillales</taxon>
        <taxon>Bacillaceae</taxon>
        <taxon>Oceanobacillus</taxon>
    </lineage>
</organism>
<dbReference type="InterPro" id="IPR017946">
    <property type="entry name" value="PLC-like_Pdiesterase_TIM-brl"/>
</dbReference>
<reference evidence="2 3" key="1">
    <citation type="journal article" date="2016" name="Int. J. Syst. Evol. Microbiol.">
        <title>Oceanobacillus halophilus sp. nov., a novel moderately halophilic bacterium from a hypersaline lake.</title>
        <authorList>
            <person name="Amoozegar M.A."/>
            <person name="Bagheri M."/>
            <person name="Makhdoumi A."/>
            <person name="Nikou M.M."/>
            <person name="Fazeli S.A.S."/>
            <person name="Schumann P."/>
            <person name="Sproer C."/>
            <person name="Sanchez-Porro C."/>
            <person name="Ventosa A."/>
        </authorList>
    </citation>
    <scope>NUCLEOTIDE SEQUENCE [LARGE SCALE GENOMIC DNA]</scope>
    <source>
        <strain evidence="2 3">DSM 23996</strain>
    </source>
</reference>
<dbReference type="InterPro" id="IPR030395">
    <property type="entry name" value="GP_PDE_dom"/>
</dbReference>
<evidence type="ECO:0000313" key="3">
    <source>
        <dbReference type="Proteomes" id="UP000269301"/>
    </source>
</evidence>
<dbReference type="OrthoDB" id="384721at2"/>